<dbReference type="AlphaFoldDB" id="H8ZWQ4"/>
<dbReference type="CDD" id="cd02248">
    <property type="entry name" value="Peptidase_C1A"/>
    <property type="match status" value="1"/>
</dbReference>
<feature type="domain" description="Peptidase C1A papain C-terminal" evidence="2">
    <location>
        <begin position="64"/>
        <end position="214"/>
    </location>
</feature>
<proteinExistence type="evidence at transcript level"/>
<evidence type="ECO:0000313" key="3">
    <source>
        <dbReference type="EMBL" id="AFD22706.1"/>
    </source>
</evidence>
<dbReference type="PROSITE" id="PS00139">
    <property type="entry name" value="THIOL_PROTEASE_CYS"/>
    <property type="match status" value="1"/>
</dbReference>
<reference evidence="3" key="1">
    <citation type="journal article" date="2012" name="Mol. Biol. Evol.">
        <title>Collodictyon--an ancient lineage in the tree of eukaryotes.</title>
        <authorList>
            <person name="Zhao S."/>
            <person name="Burki F."/>
            <person name="Brate J."/>
            <person name="Keeling P.J."/>
            <person name="Klaveness D."/>
            <person name="Shalchian-Tabrizi K."/>
        </authorList>
    </citation>
    <scope>NUCLEOTIDE SEQUENCE</scope>
</reference>
<accession>H8ZWQ4</accession>
<dbReference type="EMBL" id="JN618845">
    <property type="protein sequence ID" value="AFD22706.1"/>
    <property type="molecule type" value="mRNA"/>
</dbReference>
<dbReference type="GO" id="GO:0008234">
    <property type="term" value="F:cysteine-type peptidase activity"/>
    <property type="evidence" value="ECO:0007669"/>
    <property type="project" value="InterPro"/>
</dbReference>
<comment type="similarity">
    <text evidence="1">Belongs to the peptidase C1 family.</text>
</comment>
<dbReference type="PANTHER" id="PTHR12411">
    <property type="entry name" value="CYSTEINE PROTEASE FAMILY C1-RELATED"/>
    <property type="match status" value="1"/>
</dbReference>
<keyword evidence="3" id="KW-0378">Hydrolase</keyword>
<keyword evidence="3" id="KW-0645">Protease</keyword>
<dbReference type="GO" id="GO:0006508">
    <property type="term" value="P:proteolysis"/>
    <property type="evidence" value="ECO:0007669"/>
    <property type="project" value="UniProtKB-KW"/>
</dbReference>
<dbReference type="Pfam" id="PF00112">
    <property type="entry name" value="Peptidase_C1"/>
    <property type="match status" value="1"/>
</dbReference>
<dbReference type="InterPro" id="IPR039417">
    <property type="entry name" value="Peptidase_C1A_papain-like"/>
</dbReference>
<evidence type="ECO:0000256" key="1">
    <source>
        <dbReference type="ARBA" id="ARBA00008455"/>
    </source>
</evidence>
<feature type="non-terminal residue" evidence="3">
    <location>
        <position position="214"/>
    </location>
</feature>
<protein>
    <submittedName>
        <fullName evidence="3">Cysteine protease 1</fullName>
    </submittedName>
</protein>
<name>H8ZWQ4_9EUKA</name>
<dbReference type="InterPro" id="IPR000668">
    <property type="entry name" value="Peptidase_C1A_C"/>
</dbReference>
<dbReference type="InterPro" id="IPR000169">
    <property type="entry name" value="Pept_cys_AS"/>
</dbReference>
<dbReference type="InterPro" id="IPR013128">
    <property type="entry name" value="Peptidase_C1A"/>
</dbReference>
<dbReference type="InterPro" id="IPR038765">
    <property type="entry name" value="Papain-like_cys_pep_sf"/>
</dbReference>
<dbReference type="SMART" id="SM00645">
    <property type="entry name" value="Pept_C1"/>
    <property type="match status" value="1"/>
</dbReference>
<sequence length="214" mass="23342">MRTISCTSWRRDFSHGCQPVRRHDPGGIFQDERLQGGPQKDTNLKTGLGLSVGKKCTHRNITVVPDSVDWRVKGAVTEVKNQGQCGSCWAFSTTGAVEGAWKVAGDPIISLSEEELVQCDKSKDEGCNGGIMENAYEWIITNGGITTETLYPYTSGKGVTGVCATKKVAIKKAHISDYCDLIPEDEKDLEKALVQQPVAVAIEADQTSFQFYHG</sequence>
<dbReference type="Gene3D" id="3.90.70.10">
    <property type="entry name" value="Cysteine proteinases"/>
    <property type="match status" value="1"/>
</dbReference>
<organism evidence="3">
    <name type="scientific">Collodictyon triciliatum</name>
    <dbReference type="NCBI Taxonomy" id="190325"/>
    <lineage>
        <taxon>Eukaryota</taxon>
        <taxon>CRuMs</taxon>
        <taxon>Collodictyonidae</taxon>
        <taxon>Collodictyon</taxon>
    </lineage>
</organism>
<dbReference type="SUPFAM" id="SSF54001">
    <property type="entry name" value="Cysteine proteinases"/>
    <property type="match status" value="1"/>
</dbReference>
<evidence type="ECO:0000259" key="2">
    <source>
        <dbReference type="SMART" id="SM00645"/>
    </source>
</evidence>